<dbReference type="AlphaFoldDB" id="X1JWX9"/>
<evidence type="ECO:0000313" key="2">
    <source>
        <dbReference type="EMBL" id="GAH82769.1"/>
    </source>
</evidence>
<feature type="region of interest" description="Disordered" evidence="1">
    <location>
        <begin position="48"/>
        <end position="68"/>
    </location>
</feature>
<feature type="region of interest" description="Disordered" evidence="1">
    <location>
        <begin position="82"/>
        <end position="143"/>
    </location>
</feature>
<sequence length="143" mass="16206">GKDITEIAGIGSIIEEHIKIFTPILEEAWIGVRKEIFHALERRGIKPSVQIPVSPQPTQPSVQSQKVEIKGQIETRDKIETPIKIEPQKQEPMKSAQFASVQTQIPEKKIIREKENIVSDEKLKKKSDKSKDKTLNKSSKTDN</sequence>
<protein>
    <submittedName>
        <fullName evidence="2">Uncharacterized protein</fullName>
    </submittedName>
</protein>
<feature type="compositionally biased region" description="Basic and acidic residues" evidence="1">
    <location>
        <begin position="82"/>
        <end position="92"/>
    </location>
</feature>
<proteinExistence type="predicted"/>
<evidence type="ECO:0000256" key="1">
    <source>
        <dbReference type="SAM" id="MobiDB-lite"/>
    </source>
</evidence>
<feature type="compositionally biased region" description="Basic and acidic residues" evidence="1">
    <location>
        <begin position="106"/>
        <end position="143"/>
    </location>
</feature>
<comment type="caution">
    <text evidence="2">The sequence shown here is derived from an EMBL/GenBank/DDBJ whole genome shotgun (WGS) entry which is preliminary data.</text>
</comment>
<reference evidence="2" key="1">
    <citation type="journal article" date="2014" name="Front. Microbiol.">
        <title>High frequency of phylogenetically diverse reductive dehalogenase-homologous genes in deep subseafloor sedimentary metagenomes.</title>
        <authorList>
            <person name="Kawai M."/>
            <person name="Futagami T."/>
            <person name="Toyoda A."/>
            <person name="Takaki Y."/>
            <person name="Nishi S."/>
            <person name="Hori S."/>
            <person name="Arai W."/>
            <person name="Tsubouchi T."/>
            <person name="Morono Y."/>
            <person name="Uchiyama I."/>
            <person name="Ito T."/>
            <person name="Fujiyama A."/>
            <person name="Inagaki F."/>
            <person name="Takami H."/>
        </authorList>
    </citation>
    <scope>NUCLEOTIDE SEQUENCE</scope>
    <source>
        <strain evidence="2">Expedition CK06-06</strain>
    </source>
</reference>
<name>X1JWX9_9ZZZZ</name>
<organism evidence="2">
    <name type="scientific">marine sediment metagenome</name>
    <dbReference type="NCBI Taxonomy" id="412755"/>
    <lineage>
        <taxon>unclassified sequences</taxon>
        <taxon>metagenomes</taxon>
        <taxon>ecological metagenomes</taxon>
    </lineage>
</organism>
<accession>X1JWX9</accession>
<feature type="non-terminal residue" evidence="2">
    <location>
        <position position="1"/>
    </location>
</feature>
<dbReference type="EMBL" id="BARU01039590">
    <property type="protein sequence ID" value="GAH82769.1"/>
    <property type="molecule type" value="Genomic_DNA"/>
</dbReference>
<gene>
    <name evidence="2" type="ORF">S03H2_61338</name>
</gene>